<dbReference type="EMBL" id="KM669720">
    <property type="protein sequence ID" value="AIW81352.1"/>
    <property type="molecule type" value="Genomic_DNA"/>
</dbReference>
<protein>
    <submittedName>
        <fullName evidence="1">Uncharacterized protein</fullName>
    </submittedName>
</protein>
<sequence>MPGWEWGYLRRFICLPFRTQHTRVHTQAHTSCTCTITHGRAHTGTHGVHTQARVWINTDTHPCKNTGTYTERHTSHVHTQAHTLSPWLFKQRLCHPDFHTPASWFYGQIITSCKAESLPL</sequence>
<proteinExistence type="predicted"/>
<name>A0A0K0LBH7_9BACT</name>
<reference evidence="1" key="1">
    <citation type="submission" date="2014-09" db="EMBL/GenBank/DDBJ databases">
        <authorList>
            <person name="Magalhaes I.L.F."/>
            <person name="Oliveira U."/>
            <person name="Santos F.R."/>
            <person name="Vidigal T.H.D.A."/>
            <person name="Brescovit A.D."/>
            <person name="Santos A.J."/>
        </authorList>
    </citation>
    <scope>NUCLEOTIDE SEQUENCE</scope>
</reference>
<evidence type="ECO:0000313" key="1">
    <source>
        <dbReference type="EMBL" id="AIW81352.1"/>
    </source>
</evidence>
<dbReference type="AlphaFoldDB" id="A0A0K0LBH7"/>
<accession>A0A0K0LBH7</accession>
<organism evidence="1">
    <name type="scientific">uncultured bacterium TB157_p</name>
    <dbReference type="NCBI Taxonomy" id="1552133"/>
    <lineage>
        <taxon>Bacteria</taxon>
        <taxon>environmental samples</taxon>
    </lineage>
</organism>